<dbReference type="KEGG" id="mcub:MCBB_1124"/>
<dbReference type="GO" id="GO:0003677">
    <property type="term" value="F:DNA binding"/>
    <property type="evidence" value="ECO:0007669"/>
    <property type="project" value="UniProtKB-KW"/>
</dbReference>
<protein>
    <submittedName>
        <fullName evidence="5">MarR family transcriptional regulator</fullName>
    </submittedName>
</protein>
<dbReference type="OrthoDB" id="69794at2157"/>
<dbReference type="InterPro" id="IPR036390">
    <property type="entry name" value="WH_DNA-bd_sf"/>
</dbReference>
<dbReference type="SUPFAM" id="SSF46785">
    <property type="entry name" value="Winged helix' DNA-binding domain"/>
    <property type="match status" value="1"/>
</dbReference>
<reference evidence="5 6" key="1">
    <citation type="submission" date="2016-08" db="EMBL/GenBank/DDBJ databases">
        <authorList>
            <person name="Seilhamer J.J."/>
        </authorList>
    </citation>
    <scope>NUCLEOTIDE SEQUENCE [LARGE SCALE GENOMIC DNA]</scope>
    <source>
        <strain evidence="5">Buetzberg</strain>
    </source>
</reference>
<dbReference type="InterPro" id="IPR000835">
    <property type="entry name" value="HTH_MarR-typ"/>
</dbReference>
<evidence type="ECO:0000313" key="6">
    <source>
        <dbReference type="Proteomes" id="UP000094707"/>
    </source>
</evidence>
<proteinExistence type="predicted"/>
<dbReference type="Gene3D" id="1.10.10.10">
    <property type="entry name" value="Winged helix-like DNA-binding domain superfamily/Winged helix DNA-binding domain"/>
    <property type="match status" value="1"/>
</dbReference>
<dbReference type="GeneID" id="30411969"/>
<evidence type="ECO:0000256" key="2">
    <source>
        <dbReference type="ARBA" id="ARBA00023125"/>
    </source>
</evidence>
<dbReference type="AlphaFoldDB" id="A0A1D3L1X6"/>
<name>A0A1D3L1X6_9EURY</name>
<dbReference type="PANTHER" id="PTHR42756:SF1">
    <property type="entry name" value="TRANSCRIPTIONAL REPRESSOR OF EMRAB OPERON"/>
    <property type="match status" value="1"/>
</dbReference>
<feature type="domain" description="HTH marR-type" evidence="4">
    <location>
        <begin position="8"/>
        <end position="141"/>
    </location>
</feature>
<dbReference type="SMART" id="SM00347">
    <property type="entry name" value="HTH_MARR"/>
    <property type="match status" value="1"/>
</dbReference>
<dbReference type="EMBL" id="LT607756">
    <property type="protein sequence ID" value="SCG85682.1"/>
    <property type="molecule type" value="Genomic_DNA"/>
</dbReference>
<keyword evidence="6" id="KW-1185">Reference proteome</keyword>
<keyword evidence="3" id="KW-0804">Transcription</keyword>
<dbReference type="Pfam" id="PF01047">
    <property type="entry name" value="MarR"/>
    <property type="match status" value="1"/>
</dbReference>
<evidence type="ECO:0000256" key="3">
    <source>
        <dbReference type="ARBA" id="ARBA00023163"/>
    </source>
</evidence>
<organism evidence="5 6">
    <name type="scientific">Methanobacterium congolense</name>
    <dbReference type="NCBI Taxonomy" id="118062"/>
    <lineage>
        <taxon>Archaea</taxon>
        <taxon>Methanobacteriati</taxon>
        <taxon>Methanobacteriota</taxon>
        <taxon>Methanomada group</taxon>
        <taxon>Methanobacteria</taxon>
        <taxon>Methanobacteriales</taxon>
        <taxon>Methanobacteriaceae</taxon>
        <taxon>Methanobacterium</taxon>
    </lineage>
</organism>
<dbReference type="InterPro" id="IPR036388">
    <property type="entry name" value="WH-like_DNA-bd_sf"/>
</dbReference>
<evidence type="ECO:0000313" key="5">
    <source>
        <dbReference type="EMBL" id="SCG85682.1"/>
    </source>
</evidence>
<dbReference type="PROSITE" id="PS50995">
    <property type="entry name" value="HTH_MARR_2"/>
    <property type="match status" value="1"/>
</dbReference>
<sequence length="149" mass="17108">MKKDARCEDTLCSCLYFASNKLNRLINKMADEEFKKIGLSTSHTFALMAINTEPGLPQIELSRILNIKPSTTSRFIDQLEIKGLATRKAEGKVSHIYPTEKGENLKEEIDECWQNLYKRYSKILGEKEGIELTKLIYNAANELEEKFND</sequence>
<keyword evidence="1" id="KW-0805">Transcription regulation</keyword>
<evidence type="ECO:0000259" key="4">
    <source>
        <dbReference type="PROSITE" id="PS50995"/>
    </source>
</evidence>
<dbReference type="Proteomes" id="UP000094707">
    <property type="component" value="Chromosome I"/>
</dbReference>
<keyword evidence="2" id="KW-0238">DNA-binding</keyword>
<dbReference type="RefSeq" id="WP_071906815.1">
    <property type="nucleotide sequence ID" value="NZ_LT607756.1"/>
</dbReference>
<evidence type="ECO:0000256" key="1">
    <source>
        <dbReference type="ARBA" id="ARBA00023015"/>
    </source>
</evidence>
<gene>
    <name evidence="5" type="ORF">MCBB_1124</name>
</gene>
<dbReference type="PANTHER" id="PTHR42756">
    <property type="entry name" value="TRANSCRIPTIONAL REGULATOR, MARR"/>
    <property type="match status" value="1"/>
</dbReference>
<dbReference type="GO" id="GO:0003700">
    <property type="term" value="F:DNA-binding transcription factor activity"/>
    <property type="evidence" value="ECO:0007669"/>
    <property type="project" value="InterPro"/>
</dbReference>
<accession>A0A1D3L1X6</accession>
<dbReference type="STRING" id="118062.MCBB_1124"/>